<sequence length="355" mass="40228">MAILRTRHRLISSAPPPSPIATAKGLRSAAVDDKVLSEYLERTLQIPDLTLPEFCFPENARSWIPSRVDLRSLISKDEDSIRQVLGSAAEFGTFLIIGHGISADELQSMLLEAKCAPEIPAEKRRIINRNLNGRGEVHEELFWFCAGEGKKETLREEIGPDRYRRFSKNTDNIESKLEAIADAVGQILFQHKRVQHQLDGINTRGSVICFHRLIANPNATTTRDEDDDDEREHTSSHHHALLSLHLHPSDQEFDVQTRQGLLSFTAGADTIVVTIGKQLEEWSNGDFKHVTWVPIFNPNIDGYSSIEFMHLPVSLNRNISRSTRIISIVDQIFIALAIAFLYIFYSYISSRFTRK</sequence>
<protein>
    <submittedName>
        <fullName evidence="3">Uncharacterized protein LOC104594514 isoform X1</fullName>
    </submittedName>
</protein>
<dbReference type="GeneID" id="104594514"/>
<organism evidence="2 3">
    <name type="scientific">Nelumbo nucifera</name>
    <name type="common">Sacred lotus</name>
    <dbReference type="NCBI Taxonomy" id="4432"/>
    <lineage>
        <taxon>Eukaryota</taxon>
        <taxon>Viridiplantae</taxon>
        <taxon>Streptophyta</taxon>
        <taxon>Embryophyta</taxon>
        <taxon>Tracheophyta</taxon>
        <taxon>Spermatophyta</taxon>
        <taxon>Magnoliopsida</taxon>
        <taxon>Proteales</taxon>
        <taxon>Nelumbonaceae</taxon>
        <taxon>Nelumbo</taxon>
    </lineage>
</organism>
<accession>A0A1U7ZH50</accession>
<dbReference type="SUPFAM" id="SSF51197">
    <property type="entry name" value="Clavaminate synthase-like"/>
    <property type="match status" value="1"/>
</dbReference>
<dbReference type="OrthoDB" id="1523082at2759"/>
<keyword evidence="2" id="KW-1185">Reference proteome</keyword>
<dbReference type="AlphaFoldDB" id="A0A1U7ZH50"/>
<feature type="transmembrane region" description="Helical" evidence="1">
    <location>
        <begin position="325"/>
        <end position="345"/>
    </location>
</feature>
<dbReference type="eggNOG" id="ENOG502RRSW">
    <property type="taxonomic scope" value="Eukaryota"/>
</dbReference>
<keyword evidence="1" id="KW-1133">Transmembrane helix</keyword>
<dbReference type="RefSeq" id="XP_010253120.1">
    <property type="nucleotide sequence ID" value="XM_010254818.2"/>
</dbReference>
<dbReference type="InParanoid" id="A0A1U7ZH50"/>
<reference evidence="3" key="1">
    <citation type="submission" date="2025-08" db="UniProtKB">
        <authorList>
            <consortium name="RefSeq"/>
        </authorList>
    </citation>
    <scope>IDENTIFICATION</scope>
</reference>
<name>A0A1U7ZH50_NELNU</name>
<dbReference type="InterPro" id="IPR027443">
    <property type="entry name" value="IPNS-like_sf"/>
</dbReference>
<keyword evidence="1" id="KW-0472">Membrane</keyword>
<dbReference type="FunCoup" id="A0A1U7ZH50">
    <property type="interactions" value="223"/>
</dbReference>
<keyword evidence="1" id="KW-0812">Transmembrane</keyword>
<dbReference type="Gene3D" id="2.60.120.330">
    <property type="entry name" value="B-lactam Antibiotic, Isopenicillin N Synthase, Chain"/>
    <property type="match status" value="1"/>
</dbReference>
<dbReference type="PANTHER" id="PTHR34945">
    <property type="entry name" value="2-OXOGLUTARATE (2OG) AND FE(II)-DEPENDENT OXYGENASE SUPERFAMILY PROTEIN"/>
    <property type="match status" value="1"/>
</dbReference>
<dbReference type="Proteomes" id="UP000189703">
    <property type="component" value="Unplaced"/>
</dbReference>
<gene>
    <name evidence="3" type="primary">LOC104594514</name>
</gene>
<dbReference type="OMA" id="RIYRYNH"/>
<evidence type="ECO:0000256" key="1">
    <source>
        <dbReference type="SAM" id="Phobius"/>
    </source>
</evidence>
<dbReference type="KEGG" id="nnu:104594514"/>
<evidence type="ECO:0000313" key="3">
    <source>
        <dbReference type="RefSeq" id="XP_010253120.1"/>
    </source>
</evidence>
<dbReference type="PANTHER" id="PTHR34945:SF4">
    <property type="entry name" value="2-OXOGLUTARATE (2OG) AND FE(II)-DEPENDENT OXYGENASE SUPERFAMILY PROTEIN"/>
    <property type="match status" value="1"/>
</dbReference>
<evidence type="ECO:0000313" key="2">
    <source>
        <dbReference type="Proteomes" id="UP000189703"/>
    </source>
</evidence>
<proteinExistence type="predicted"/>